<dbReference type="Pfam" id="PF13845">
    <property type="entry name" value="Septum_form"/>
    <property type="match status" value="1"/>
</dbReference>
<dbReference type="InterPro" id="IPR026004">
    <property type="entry name" value="Septum_form"/>
</dbReference>
<feature type="signal peptide" evidence="1">
    <location>
        <begin position="1"/>
        <end position="24"/>
    </location>
</feature>
<gene>
    <name evidence="3" type="ORF">ETU37_20205</name>
</gene>
<comment type="caution">
    <text evidence="3">The sequence shown here is derived from an EMBL/GenBank/DDBJ whole genome shotgun (WGS) entry which is preliminary data.</text>
</comment>
<dbReference type="Proteomes" id="UP000291189">
    <property type="component" value="Unassembled WGS sequence"/>
</dbReference>
<evidence type="ECO:0000256" key="1">
    <source>
        <dbReference type="SAM" id="SignalP"/>
    </source>
</evidence>
<dbReference type="RefSeq" id="WP_129989159.1">
    <property type="nucleotide sequence ID" value="NZ_SDPU01000035.1"/>
</dbReference>
<dbReference type="PROSITE" id="PS51257">
    <property type="entry name" value="PROKAR_LIPOPROTEIN"/>
    <property type="match status" value="1"/>
</dbReference>
<feature type="chain" id="PRO_5039531764" description="Septum formation-related domain-containing protein" evidence="1">
    <location>
        <begin position="25"/>
        <end position="263"/>
    </location>
</feature>
<reference evidence="3 4" key="1">
    <citation type="submission" date="2019-01" db="EMBL/GenBank/DDBJ databases">
        <title>Nocardioides guangzhouensis sp. nov., an actinobacterium isolated from soil.</title>
        <authorList>
            <person name="Fu Y."/>
            <person name="Cai Y."/>
            <person name="Lin Z."/>
            <person name="Chen P."/>
        </authorList>
    </citation>
    <scope>NUCLEOTIDE SEQUENCE [LARGE SCALE GENOMIC DNA]</scope>
    <source>
        <strain evidence="3 4">NBRC 105384</strain>
    </source>
</reference>
<sequence>MLSRVPLLLALLVLGGCAALPALGGSEEPVSTRPPEVGQCRLLEPDDVLAASNASPPVDCARKHTAETFAVGEFPDDVSSAEGDIDDPALGAHVFDACEKQFRRFLGGDESLVMRSTVTWAWFRPSQEAWDGGARWWRCDVVGGGEESTSLVTLPRTAEGILLGDPEDKWLVCVDGPTVADSVKIPCSEKHTWRAVTTIVLGENDEDYPGDRVVAARTRDYCSDSVGAWMNYPVDYDFGYTWFHEAEWKAGNRRSICWAKTGE</sequence>
<dbReference type="OrthoDB" id="3381205at2"/>
<evidence type="ECO:0000313" key="3">
    <source>
        <dbReference type="EMBL" id="RYU09394.1"/>
    </source>
</evidence>
<organism evidence="3 4">
    <name type="scientific">Nocardioides iriomotensis</name>
    <dbReference type="NCBI Taxonomy" id="715784"/>
    <lineage>
        <taxon>Bacteria</taxon>
        <taxon>Bacillati</taxon>
        <taxon>Actinomycetota</taxon>
        <taxon>Actinomycetes</taxon>
        <taxon>Propionibacteriales</taxon>
        <taxon>Nocardioidaceae</taxon>
        <taxon>Nocardioides</taxon>
    </lineage>
</organism>
<keyword evidence="1" id="KW-0732">Signal</keyword>
<evidence type="ECO:0000259" key="2">
    <source>
        <dbReference type="Pfam" id="PF13845"/>
    </source>
</evidence>
<keyword evidence="4" id="KW-1185">Reference proteome</keyword>
<dbReference type="EMBL" id="SDPU01000035">
    <property type="protein sequence ID" value="RYU09394.1"/>
    <property type="molecule type" value="Genomic_DNA"/>
</dbReference>
<name>A0A4Q5IU50_9ACTN</name>
<accession>A0A4Q5IU50</accession>
<protein>
    <recommendedName>
        <fullName evidence="2">Septum formation-related domain-containing protein</fullName>
    </recommendedName>
</protein>
<evidence type="ECO:0000313" key="4">
    <source>
        <dbReference type="Proteomes" id="UP000291189"/>
    </source>
</evidence>
<dbReference type="AlphaFoldDB" id="A0A4Q5IU50"/>
<proteinExistence type="predicted"/>
<feature type="domain" description="Septum formation-related" evidence="2">
    <location>
        <begin position="38"/>
        <end position="257"/>
    </location>
</feature>